<proteinExistence type="predicted"/>
<dbReference type="RefSeq" id="WP_338738585.1">
    <property type="nucleotide sequence ID" value="NZ_CP146612.1"/>
</dbReference>
<dbReference type="PROSITE" id="PS50893">
    <property type="entry name" value="ABC_TRANSPORTER_2"/>
    <property type="match status" value="1"/>
</dbReference>
<dbReference type="SUPFAM" id="SSF52540">
    <property type="entry name" value="P-loop containing nucleoside triphosphate hydrolases"/>
    <property type="match status" value="1"/>
</dbReference>
<evidence type="ECO:0000313" key="5">
    <source>
        <dbReference type="EMBL" id="WWX25930.1"/>
    </source>
</evidence>
<dbReference type="Proteomes" id="UP001375370">
    <property type="component" value="Chromosome"/>
</dbReference>
<keyword evidence="3 5" id="KW-0067">ATP-binding</keyword>
<dbReference type="GO" id="GO:0005524">
    <property type="term" value="F:ATP binding"/>
    <property type="evidence" value="ECO:0007669"/>
    <property type="project" value="UniProtKB-KW"/>
</dbReference>
<evidence type="ECO:0000256" key="1">
    <source>
        <dbReference type="ARBA" id="ARBA00022448"/>
    </source>
</evidence>
<dbReference type="PROSITE" id="PS00211">
    <property type="entry name" value="ABC_TRANSPORTER_1"/>
    <property type="match status" value="1"/>
</dbReference>
<dbReference type="PANTHER" id="PTHR45772">
    <property type="entry name" value="CONSERVED COMPONENT OF ABC TRANSPORTER FOR NATURAL AMINO ACIDS-RELATED"/>
    <property type="match status" value="1"/>
</dbReference>
<dbReference type="InterPro" id="IPR003593">
    <property type="entry name" value="AAA+_ATPase"/>
</dbReference>
<dbReference type="InterPro" id="IPR017871">
    <property type="entry name" value="ABC_transporter-like_CS"/>
</dbReference>
<reference evidence="5 6" key="1">
    <citation type="submission" date="2024-03" db="EMBL/GenBank/DDBJ databases">
        <title>A Dehalogenimonas Isolated from Estuarine Sediments Dihaloeliminates Chlorinated Alkanes.</title>
        <authorList>
            <person name="Yang Y."/>
            <person name="Wang H."/>
        </authorList>
    </citation>
    <scope>NUCLEOTIDE SEQUENCE [LARGE SCALE GENOMIC DNA]</scope>
    <source>
        <strain evidence="5 6">W</strain>
    </source>
</reference>
<feature type="domain" description="ABC transporter" evidence="4">
    <location>
        <begin position="6"/>
        <end position="254"/>
    </location>
</feature>
<name>A0ABZ2J4U4_9CHLR</name>
<organism evidence="5 6">
    <name type="scientific">Candidatus Dehalogenimonas loeffleri</name>
    <dbReference type="NCBI Taxonomy" id="3127115"/>
    <lineage>
        <taxon>Bacteria</taxon>
        <taxon>Bacillati</taxon>
        <taxon>Chloroflexota</taxon>
        <taxon>Dehalococcoidia</taxon>
        <taxon>Dehalococcoidales</taxon>
        <taxon>Dehalococcoidaceae</taxon>
        <taxon>Dehalogenimonas</taxon>
    </lineage>
</organism>
<accession>A0ABZ2J4U4</accession>
<keyword evidence="2" id="KW-0547">Nucleotide-binding</keyword>
<keyword evidence="1" id="KW-0813">Transport</keyword>
<evidence type="ECO:0000256" key="3">
    <source>
        <dbReference type="ARBA" id="ARBA00022840"/>
    </source>
</evidence>
<dbReference type="SMART" id="SM00382">
    <property type="entry name" value="AAA"/>
    <property type="match status" value="1"/>
</dbReference>
<keyword evidence="6" id="KW-1185">Reference proteome</keyword>
<dbReference type="PANTHER" id="PTHR45772:SF9">
    <property type="entry name" value="CONSERVED COMPONENT OF ABC TRANSPORTER FOR NATURAL AMINO ACIDS"/>
    <property type="match status" value="1"/>
</dbReference>
<dbReference type="Gene3D" id="3.40.50.300">
    <property type="entry name" value="P-loop containing nucleotide triphosphate hydrolases"/>
    <property type="match status" value="1"/>
</dbReference>
<dbReference type="CDD" id="cd03219">
    <property type="entry name" value="ABC_Mj1267_LivG_branched"/>
    <property type="match status" value="1"/>
</dbReference>
<dbReference type="InterPro" id="IPR051120">
    <property type="entry name" value="ABC_AA/LPS_Transport"/>
</dbReference>
<gene>
    <name evidence="5" type="ORF">V8247_02890</name>
</gene>
<protein>
    <submittedName>
        <fullName evidence="5">ABC transporter ATP-binding protein</fullName>
    </submittedName>
</protein>
<evidence type="ECO:0000259" key="4">
    <source>
        <dbReference type="PROSITE" id="PS50893"/>
    </source>
</evidence>
<evidence type="ECO:0000256" key="2">
    <source>
        <dbReference type="ARBA" id="ARBA00022741"/>
    </source>
</evidence>
<dbReference type="Pfam" id="PF00005">
    <property type="entry name" value="ABC_tran"/>
    <property type="match status" value="1"/>
</dbReference>
<dbReference type="InterPro" id="IPR027417">
    <property type="entry name" value="P-loop_NTPase"/>
</dbReference>
<dbReference type="InterPro" id="IPR003439">
    <property type="entry name" value="ABC_transporter-like_ATP-bd"/>
</dbReference>
<dbReference type="EMBL" id="CP146612">
    <property type="protein sequence ID" value="WWX25930.1"/>
    <property type="molecule type" value="Genomic_DNA"/>
</dbReference>
<evidence type="ECO:0000313" key="6">
    <source>
        <dbReference type="Proteomes" id="UP001375370"/>
    </source>
</evidence>
<sequence>MAESLLKVENLQKYYGGLCAVAGVDLEVGRGQFVGLVGPNGCGKTTLLSSIYGLRPATSGRVTFAGRDIEKMMPHQIYDLGMANAFQFPRLFPTMSVLDNMIIAARNQPGDNIFNSLFRRGAWHRDEDRLAIRAMELLELLNISHLTFSKAGEMSGGQQKLLEIGRSLMSEPELLLLDEPAAGVNPVLGKQIFEELDRLKAEKGMSFLVIEHRLELLMAHADWVYVMDRGRVVLQGKPEQVVNDPVFFEVYIGSGAVEAGNE</sequence>